<dbReference type="InterPro" id="IPR008886">
    <property type="entry name" value="UPF0227/Esterase_YqiA"/>
</dbReference>
<gene>
    <name evidence="1" type="ORF">A9308_07450</name>
</gene>
<dbReference type="OrthoDB" id="6708400at2"/>
<dbReference type="EMBL" id="LZMZ01000027">
    <property type="protein sequence ID" value="OBX76761.1"/>
    <property type="molecule type" value="Genomic_DNA"/>
</dbReference>
<proteinExistence type="predicted"/>
<accession>A0A1B8QB74</accession>
<evidence type="ECO:0000313" key="2">
    <source>
        <dbReference type="Proteomes" id="UP000092508"/>
    </source>
</evidence>
<protein>
    <submittedName>
        <fullName evidence="1">Uncharacterized protein</fullName>
    </submittedName>
</protein>
<comment type="caution">
    <text evidence="1">The sequence shown here is derived from an EMBL/GenBank/DDBJ whole genome shotgun (WGS) entry which is preliminary data.</text>
</comment>
<evidence type="ECO:0000313" key="1">
    <source>
        <dbReference type="EMBL" id="OBX76761.1"/>
    </source>
</evidence>
<name>A0A1B8QB74_9GAMM</name>
<dbReference type="Proteomes" id="UP000092508">
    <property type="component" value="Unassembled WGS sequence"/>
</dbReference>
<dbReference type="AlphaFoldDB" id="A0A1B8QB74"/>
<reference evidence="1 2" key="1">
    <citation type="submission" date="2016-06" db="EMBL/GenBank/DDBJ databases">
        <title>Draft genome of Moraxella atlantae CCUG 66109.</title>
        <authorList>
            <person name="Salva-Serra F."/>
            <person name="Engstrom-Jakobsson H."/>
            <person name="Thorell K."/>
            <person name="Gonzales-Siles L."/>
            <person name="Karlsson R."/>
            <person name="Boulund F."/>
            <person name="Engstrand L."/>
            <person name="Kristiansson E."/>
            <person name="Moore E."/>
        </authorList>
    </citation>
    <scope>NUCLEOTIDE SEQUENCE [LARGE SCALE GENOMIC DNA]</scope>
    <source>
        <strain evidence="1 2">CCUG 66109</strain>
    </source>
</reference>
<sequence length="184" mass="21180">MFGINENPNVFLVFFMSKDEIGVTLEYPYFNAMPFEQKSVRKFDYQLSFNQLIKEYEQSHDIEHLQQMFDKIVVAGVGFGAVIANEIAHRYRLRALLINPNIGDKNLPFRFTNAQPIHVLIEEDKVDLAKQQYQQIFAKIPNNWQFEFVYGDCYGVGGELSMAIADLCECGWAWVDDATCSGND</sequence>
<dbReference type="STRING" id="34059.A9308_07450"/>
<dbReference type="Pfam" id="PF05728">
    <property type="entry name" value="UPF0227"/>
    <property type="match status" value="1"/>
</dbReference>
<organism evidence="1 2">
    <name type="scientific">Faucicola atlantae</name>
    <dbReference type="NCBI Taxonomy" id="34059"/>
    <lineage>
        <taxon>Bacteria</taxon>
        <taxon>Pseudomonadati</taxon>
        <taxon>Pseudomonadota</taxon>
        <taxon>Gammaproteobacteria</taxon>
        <taxon>Moraxellales</taxon>
        <taxon>Moraxellaceae</taxon>
        <taxon>Faucicola</taxon>
    </lineage>
</organism>